<keyword evidence="3" id="KW-1185">Reference proteome</keyword>
<keyword evidence="1" id="KW-0418">Kinase</keyword>
<proteinExistence type="predicted"/>
<evidence type="ECO:0000313" key="1">
    <source>
        <dbReference type="EMBL" id="KAJ6792083.1"/>
    </source>
</evidence>
<reference evidence="1" key="1">
    <citation type="journal article" date="2023" name="GigaByte">
        <title>Genome assembly of the bearded iris, Iris pallida Lam.</title>
        <authorList>
            <person name="Bruccoleri R.E."/>
            <person name="Oakeley E.J."/>
            <person name="Faust A.M.E."/>
            <person name="Altorfer M."/>
            <person name="Dessus-Babus S."/>
            <person name="Burckhardt D."/>
            <person name="Oertli M."/>
            <person name="Naumann U."/>
            <person name="Petersen F."/>
            <person name="Wong J."/>
        </authorList>
    </citation>
    <scope>NUCLEOTIDE SEQUENCE</scope>
    <source>
        <strain evidence="1">GSM-AAB239-AS_SAM_17_03QT</strain>
    </source>
</reference>
<comment type="caution">
    <text evidence="1">The sequence shown here is derived from an EMBL/GenBank/DDBJ whole genome shotgun (WGS) entry which is preliminary data.</text>
</comment>
<reference evidence="1" key="2">
    <citation type="submission" date="2023-04" db="EMBL/GenBank/DDBJ databases">
        <authorList>
            <person name="Bruccoleri R.E."/>
            <person name="Oakeley E.J."/>
            <person name="Faust A.-M."/>
            <person name="Dessus-Babus S."/>
            <person name="Altorfer M."/>
            <person name="Burckhardt D."/>
            <person name="Oertli M."/>
            <person name="Naumann U."/>
            <person name="Petersen F."/>
            <person name="Wong J."/>
        </authorList>
    </citation>
    <scope>NUCLEOTIDE SEQUENCE</scope>
    <source>
        <strain evidence="1">GSM-AAB239-AS_SAM_17_03QT</strain>
        <tissue evidence="1">Leaf</tissue>
    </source>
</reference>
<dbReference type="AlphaFoldDB" id="A0AAX6DJV7"/>
<accession>A0AAX6DJV7</accession>
<dbReference type="EMBL" id="JANAVB010044216">
    <property type="protein sequence ID" value="KAJ6792083.1"/>
    <property type="molecule type" value="Genomic_DNA"/>
</dbReference>
<protein>
    <submittedName>
        <fullName evidence="1">LEAF RUST 10 DISEASE-RESISTANCE LOCUS RECEPTOR-LIKE PROTEIN KINASE-like 1.2 isoform X1</fullName>
    </submittedName>
</protein>
<name>A0AAX6DJV7_IRIPA</name>
<dbReference type="GO" id="GO:0016301">
    <property type="term" value="F:kinase activity"/>
    <property type="evidence" value="ECO:0007669"/>
    <property type="project" value="UniProtKB-KW"/>
</dbReference>
<dbReference type="Proteomes" id="UP001140949">
    <property type="component" value="Unassembled WGS sequence"/>
</dbReference>
<keyword evidence="1" id="KW-0675">Receptor</keyword>
<keyword evidence="1" id="KW-0808">Transferase</keyword>
<dbReference type="EMBL" id="JANAVB010014797">
    <property type="protein sequence ID" value="KAJ6833862.1"/>
    <property type="molecule type" value="Genomic_DNA"/>
</dbReference>
<sequence length="60" mass="7507">MTIQTHIAQLKTFNSVAGKLVRWKYLCRQYRNPHHRVPWRRRSHWWPPEVLHKRRCEFGI</sequence>
<organism evidence="1 3">
    <name type="scientific">Iris pallida</name>
    <name type="common">Sweet iris</name>
    <dbReference type="NCBI Taxonomy" id="29817"/>
    <lineage>
        <taxon>Eukaryota</taxon>
        <taxon>Viridiplantae</taxon>
        <taxon>Streptophyta</taxon>
        <taxon>Embryophyta</taxon>
        <taxon>Tracheophyta</taxon>
        <taxon>Spermatophyta</taxon>
        <taxon>Magnoliopsida</taxon>
        <taxon>Liliopsida</taxon>
        <taxon>Asparagales</taxon>
        <taxon>Iridaceae</taxon>
        <taxon>Iridoideae</taxon>
        <taxon>Irideae</taxon>
        <taxon>Iris</taxon>
    </lineage>
</organism>
<evidence type="ECO:0000313" key="2">
    <source>
        <dbReference type="EMBL" id="KAJ6833862.1"/>
    </source>
</evidence>
<gene>
    <name evidence="1" type="ORF">M6B38_243040</name>
    <name evidence="2" type="ORF">M6B38_339195</name>
</gene>
<evidence type="ECO:0000313" key="3">
    <source>
        <dbReference type="Proteomes" id="UP001140949"/>
    </source>
</evidence>